<keyword evidence="2" id="KW-0812">Transmembrane</keyword>
<comment type="caution">
    <text evidence="4">The sequence shown here is derived from an EMBL/GenBank/DDBJ whole genome shotgun (WGS) entry which is preliminary data.</text>
</comment>
<evidence type="ECO:0000256" key="2">
    <source>
        <dbReference type="SAM" id="Phobius"/>
    </source>
</evidence>
<accession>A0A2T4UJY3</accession>
<reference evidence="4 5" key="1">
    <citation type="submission" date="2018-03" db="EMBL/GenBank/DDBJ databases">
        <title>Aquarubrobacter algicola gen. nov., sp. nov., a novel actinobacterium isolated from shallow eutrophic lake during the end of cyanobacterial harmful algal blooms.</title>
        <authorList>
            <person name="Chun S.J."/>
        </authorList>
    </citation>
    <scope>NUCLEOTIDE SEQUENCE [LARGE SCALE GENOMIC DNA]</scope>
    <source>
        <strain evidence="4 5">Seoho-28</strain>
    </source>
</reference>
<evidence type="ECO:0000256" key="1">
    <source>
        <dbReference type="SAM" id="MobiDB-lite"/>
    </source>
</evidence>
<dbReference type="AlphaFoldDB" id="A0A2T4UJY3"/>
<sequence>MRSLKKRFEFIPGSHQPKLMRNGALFLLATGFVFMFAYLGGTVPFWPKGGYTIKAEFETAANVSTKTPVRLRGVKIGKVEKVERRDGADGVVVTMRINDDNGEADLRRDARAHIYWRTLLGFAFYIELEPGAEQAKLEEGGLIPLDRTTAQVELDQVLASLDKPSRAGVQAIFREFDEGFSTQKDSQAGATIENLGPAMKQVGPGVDALRGTQSGDLTRVVRNSSRLMGALARNELQLGQVISNGNTTLGVTAARRAALGQILQNGPATLQDTRTTMVRLRTTLNELDPVAEDLRPGARKLDDASFALRPAVRELSPLLERTNPLLRTLRPAVRRLGAASISGVPLLDRLDPTVDRLNEKTIPLLNRKSDITDMPLYQMIGPTLASVQSSAQQFDSRGHIQRFHALEASENALGFLPCNTNLLQGSTTIDCSDIQAVAGALLGIPPAGAALASTPRTAVRGRKQGPPPAPQADAGTLVKKLANAVGGVL</sequence>
<name>A0A2T4UJY3_9ACTN</name>
<feature type="domain" description="Mce/MlaD" evidence="3">
    <location>
        <begin position="50"/>
        <end position="131"/>
    </location>
</feature>
<dbReference type="OrthoDB" id="5241191at2"/>
<dbReference type="Proteomes" id="UP000240739">
    <property type="component" value="Unassembled WGS sequence"/>
</dbReference>
<dbReference type="InterPro" id="IPR003399">
    <property type="entry name" value="Mce/MlaD"/>
</dbReference>
<feature type="transmembrane region" description="Helical" evidence="2">
    <location>
        <begin position="24"/>
        <end position="46"/>
    </location>
</feature>
<keyword evidence="2" id="KW-1133">Transmembrane helix</keyword>
<dbReference type="Pfam" id="PF02470">
    <property type="entry name" value="MlaD"/>
    <property type="match status" value="1"/>
</dbReference>
<proteinExistence type="predicted"/>
<evidence type="ECO:0000313" key="4">
    <source>
        <dbReference type="EMBL" id="PTL59553.1"/>
    </source>
</evidence>
<gene>
    <name evidence="4" type="ORF">C7Y72_07780</name>
</gene>
<dbReference type="EMBL" id="PYYB01000001">
    <property type="protein sequence ID" value="PTL59553.1"/>
    <property type="molecule type" value="Genomic_DNA"/>
</dbReference>
<dbReference type="InterPro" id="IPR052336">
    <property type="entry name" value="MlaD_Phospholipid_Transporter"/>
</dbReference>
<keyword evidence="2" id="KW-0472">Membrane</keyword>
<evidence type="ECO:0000313" key="5">
    <source>
        <dbReference type="Proteomes" id="UP000240739"/>
    </source>
</evidence>
<dbReference type="PANTHER" id="PTHR33371:SF4">
    <property type="entry name" value="INTERMEMBRANE PHOSPHOLIPID TRANSPORT SYSTEM BINDING PROTEIN MLAD"/>
    <property type="match status" value="1"/>
</dbReference>
<evidence type="ECO:0000259" key="3">
    <source>
        <dbReference type="Pfam" id="PF02470"/>
    </source>
</evidence>
<dbReference type="RefSeq" id="WP_107568198.1">
    <property type="nucleotide sequence ID" value="NZ_PYYB01000001.1"/>
</dbReference>
<dbReference type="PANTHER" id="PTHR33371">
    <property type="entry name" value="INTERMEMBRANE PHOSPHOLIPID TRANSPORT SYSTEM BINDING PROTEIN MLAD-RELATED"/>
    <property type="match status" value="1"/>
</dbReference>
<protein>
    <recommendedName>
        <fullName evidence="3">Mce/MlaD domain-containing protein</fullName>
    </recommendedName>
</protein>
<keyword evidence="5" id="KW-1185">Reference proteome</keyword>
<feature type="region of interest" description="Disordered" evidence="1">
    <location>
        <begin position="453"/>
        <end position="474"/>
    </location>
</feature>
<organism evidence="4 5">
    <name type="scientific">Paraconexibacter algicola</name>
    <dbReference type="NCBI Taxonomy" id="2133960"/>
    <lineage>
        <taxon>Bacteria</taxon>
        <taxon>Bacillati</taxon>
        <taxon>Actinomycetota</taxon>
        <taxon>Thermoleophilia</taxon>
        <taxon>Solirubrobacterales</taxon>
        <taxon>Paraconexibacteraceae</taxon>
        <taxon>Paraconexibacter</taxon>
    </lineage>
</organism>